<sequence length="219" mass="24507">MSDSDKTLENQILEAGEKLINPPSSVDELLSLLDKLFLSLAEVEQSPPDSMQNALSPLTKALVARKLFKHSDDDVKVSVAACISEITRITAPEAPYDDEQMKEVFKLIVSSFENLVDTSSRSYSKRTSILDTVAKVRSCVVMLDLECESLLNGLDLIFEFMNPRIVFEITFLKQLPIEDTCSSGKSPYDVANHVQRIIADTLGFECTNLTKKDKYKYLT</sequence>
<dbReference type="Proteomes" id="UP000467841">
    <property type="component" value="Unassembled WGS sequence"/>
</dbReference>
<evidence type="ECO:0000256" key="1">
    <source>
        <dbReference type="ARBA" id="ARBA00004123"/>
    </source>
</evidence>
<dbReference type="GO" id="GO:0007064">
    <property type="term" value="P:mitotic sister chromatid cohesion"/>
    <property type="evidence" value="ECO:0007669"/>
    <property type="project" value="InterPro"/>
</dbReference>
<dbReference type="Pfam" id="PF20168">
    <property type="entry name" value="PDS5"/>
    <property type="match status" value="1"/>
</dbReference>
<organism evidence="5 6">
    <name type="scientific">Microthlaspi erraticum</name>
    <dbReference type="NCBI Taxonomy" id="1685480"/>
    <lineage>
        <taxon>Eukaryota</taxon>
        <taxon>Viridiplantae</taxon>
        <taxon>Streptophyta</taxon>
        <taxon>Embryophyta</taxon>
        <taxon>Tracheophyta</taxon>
        <taxon>Spermatophyta</taxon>
        <taxon>Magnoliopsida</taxon>
        <taxon>eudicotyledons</taxon>
        <taxon>Gunneridae</taxon>
        <taxon>Pentapetalae</taxon>
        <taxon>rosids</taxon>
        <taxon>malvids</taxon>
        <taxon>Brassicales</taxon>
        <taxon>Brassicaceae</taxon>
        <taxon>Coluteocarpeae</taxon>
        <taxon>Microthlaspi</taxon>
    </lineage>
</organism>
<dbReference type="InterPro" id="IPR039776">
    <property type="entry name" value="Pds5"/>
</dbReference>
<evidence type="ECO:0000256" key="2">
    <source>
        <dbReference type="ARBA" id="ARBA00022763"/>
    </source>
</evidence>
<dbReference type="GO" id="GO:0000785">
    <property type="term" value="C:chromatin"/>
    <property type="evidence" value="ECO:0007669"/>
    <property type="project" value="TreeGrafter"/>
</dbReference>
<dbReference type="GO" id="GO:0006281">
    <property type="term" value="P:DNA repair"/>
    <property type="evidence" value="ECO:0007669"/>
    <property type="project" value="UniProtKB-KW"/>
</dbReference>
<dbReference type="EMBL" id="CACVBM020001249">
    <property type="protein sequence ID" value="CAA7041546.1"/>
    <property type="molecule type" value="Genomic_DNA"/>
</dbReference>
<proteinExistence type="predicted"/>
<evidence type="ECO:0000313" key="5">
    <source>
        <dbReference type="EMBL" id="CAA7041546.1"/>
    </source>
</evidence>
<dbReference type="AlphaFoldDB" id="A0A6D2JIU9"/>
<evidence type="ECO:0000256" key="3">
    <source>
        <dbReference type="ARBA" id="ARBA00023204"/>
    </source>
</evidence>
<keyword evidence="4" id="KW-0539">Nucleus</keyword>
<dbReference type="PANTHER" id="PTHR12663">
    <property type="entry name" value="ANDROGEN INDUCED INHIBITOR OF PROLIFERATION AS3 / PDS5-RELATED"/>
    <property type="match status" value="1"/>
</dbReference>
<dbReference type="OrthoDB" id="1112054at2759"/>
<dbReference type="GO" id="GO:0005634">
    <property type="term" value="C:nucleus"/>
    <property type="evidence" value="ECO:0007669"/>
    <property type="project" value="UniProtKB-SubCell"/>
</dbReference>
<reference evidence="5" key="1">
    <citation type="submission" date="2020-01" db="EMBL/GenBank/DDBJ databases">
        <authorList>
            <person name="Mishra B."/>
        </authorList>
    </citation>
    <scope>NUCLEOTIDE SEQUENCE [LARGE SCALE GENOMIC DNA]</scope>
</reference>
<keyword evidence="3" id="KW-0234">DNA repair</keyword>
<dbReference type="PANTHER" id="PTHR12663:SF3">
    <property type="entry name" value="SISTER CHROMATID COHESION PROTEIN PDS5 HOMOLOG C"/>
    <property type="match status" value="1"/>
</dbReference>
<comment type="caution">
    <text evidence="5">The sequence shown here is derived from an EMBL/GenBank/DDBJ whole genome shotgun (WGS) entry which is preliminary data.</text>
</comment>
<protein>
    <recommendedName>
        <fullName evidence="7">Sister chromatid cohesion protein</fullName>
    </recommendedName>
</protein>
<name>A0A6D2JIU9_9BRAS</name>
<comment type="subcellular location">
    <subcellularLocation>
        <location evidence="1">Nucleus</location>
    </subcellularLocation>
</comment>
<keyword evidence="6" id="KW-1185">Reference proteome</keyword>
<evidence type="ECO:0000256" key="4">
    <source>
        <dbReference type="ARBA" id="ARBA00023242"/>
    </source>
</evidence>
<evidence type="ECO:0000313" key="6">
    <source>
        <dbReference type="Proteomes" id="UP000467841"/>
    </source>
</evidence>
<evidence type="ECO:0008006" key="7">
    <source>
        <dbReference type="Google" id="ProtNLM"/>
    </source>
</evidence>
<keyword evidence="2" id="KW-0227">DNA damage</keyword>
<gene>
    <name evidence="5" type="ORF">MERR_LOCUS28781</name>
</gene>
<accession>A0A6D2JIU9</accession>